<keyword evidence="3" id="KW-0862">Zinc</keyword>
<dbReference type="InterPro" id="IPR003111">
    <property type="entry name" value="Lon_prtase_N"/>
</dbReference>
<feature type="region of interest" description="Disordered" evidence="5">
    <location>
        <begin position="14"/>
        <end position="66"/>
    </location>
</feature>
<evidence type="ECO:0000256" key="3">
    <source>
        <dbReference type="ARBA" id="ARBA00022833"/>
    </source>
</evidence>
<dbReference type="Gene3D" id="2.30.130.40">
    <property type="entry name" value="LON domain-like"/>
    <property type="match status" value="1"/>
</dbReference>
<dbReference type="SUPFAM" id="SSF88697">
    <property type="entry name" value="PUA domain-like"/>
    <property type="match status" value="1"/>
</dbReference>
<dbReference type="InterPro" id="IPR015947">
    <property type="entry name" value="PUA-like_sf"/>
</dbReference>
<dbReference type="PANTHER" id="PTHR23327">
    <property type="entry name" value="RING FINGER PROTEIN 127"/>
    <property type="match status" value="1"/>
</dbReference>
<dbReference type="InterPro" id="IPR017907">
    <property type="entry name" value="Znf_RING_CS"/>
</dbReference>
<feature type="domain" description="Lon N-terminal" evidence="7">
    <location>
        <begin position="322"/>
        <end position="566"/>
    </location>
</feature>
<proteinExistence type="predicted"/>
<dbReference type="PROSITE" id="PS50089">
    <property type="entry name" value="ZF_RING_2"/>
    <property type="match status" value="1"/>
</dbReference>
<gene>
    <name evidence="8" type="primary">SPOSA6832_01751</name>
</gene>
<sequence length="578" mass="64049">MPLVNAVTVANLSSSSSITPTSPMPIDLDQSSSTSFSIPGSFPGRDTPSVPSEPSSSTRSSLQLTRPTCARPDCSYARYTPLPTLFSANPKTDYTLRKVVELLCQALLDVRADAVFHDGTSTPPLDHSFEPLFRDVPLPESEPPMPKRDDPSRTSSSSSSGGDGGEETLGNDDMKRAHKMKRDWTTSKKFKQSLRTNPEYGSDAIEDFTTPTAPRHPSTFPTRSISLDVSTVRTLLADLQSECECQVCFQLFYEPITCPCGHSFCQRCLARAYDHSQNCPLCRSDLPPQSYFLHQRPNATISALIATAFPDLDAERTASVREEELASLSNVPIFVCTTAWPGIKCFLHIFEPHYRLMIRRALDSSSREFGMVLPSGDGAGGVNAYGTMVRITSCTVMEDGRSIVQTVGTSRFRILERGMLDGYNIGRIERVDDVSPEQEQALEQAALARNEQDFDEWAEPDQPGGSSIGRGGAPTRPPMTGNVELSTQQLMQICVDFIWTLRAQSAPSVLERLNNTVGDMPQTPAEFTWWCGEVMPVEDHVKVALLQITSVRERLRLIVFWIEQFRSSWWYSRGCTIS</sequence>
<dbReference type="Gene3D" id="1.20.58.1480">
    <property type="match status" value="1"/>
</dbReference>
<dbReference type="CDD" id="cd16514">
    <property type="entry name" value="RING-HC_LONFs_rpt2"/>
    <property type="match status" value="1"/>
</dbReference>
<dbReference type="InterPro" id="IPR001841">
    <property type="entry name" value="Znf_RING"/>
</dbReference>
<dbReference type="OrthoDB" id="264917at2759"/>
<keyword evidence="2 4" id="KW-0863">Zinc-finger</keyword>
<dbReference type="InterPro" id="IPR046336">
    <property type="entry name" value="Lon_prtase_N_sf"/>
</dbReference>
<keyword evidence="1" id="KW-0479">Metal-binding</keyword>
<dbReference type="Pfam" id="PF02190">
    <property type="entry name" value="LON_substr_bdg"/>
    <property type="match status" value="1"/>
</dbReference>
<organism evidence="8 9">
    <name type="scientific">Sporidiobolus salmonicolor</name>
    <name type="common">Yeast-like fungus</name>
    <name type="synonym">Sporobolomyces salmonicolor</name>
    <dbReference type="NCBI Taxonomy" id="5005"/>
    <lineage>
        <taxon>Eukaryota</taxon>
        <taxon>Fungi</taxon>
        <taxon>Dikarya</taxon>
        <taxon>Basidiomycota</taxon>
        <taxon>Pucciniomycotina</taxon>
        <taxon>Microbotryomycetes</taxon>
        <taxon>Sporidiobolales</taxon>
        <taxon>Sporidiobolaceae</taxon>
        <taxon>Sporobolomyces</taxon>
    </lineage>
</organism>
<dbReference type="EMBL" id="CENE01000005">
    <property type="protein sequence ID" value="CEQ40159.1"/>
    <property type="molecule type" value="Genomic_DNA"/>
</dbReference>
<dbReference type="PANTHER" id="PTHR23327:SF42">
    <property type="entry name" value="LON PEPTIDASE N-TERMINAL DOMAIN AND RING FINGER PROTEIN C14F5.10C"/>
    <property type="match status" value="1"/>
</dbReference>
<dbReference type="PROSITE" id="PS51787">
    <property type="entry name" value="LON_N"/>
    <property type="match status" value="1"/>
</dbReference>
<keyword evidence="9" id="KW-1185">Reference proteome</keyword>
<dbReference type="GO" id="GO:0008270">
    <property type="term" value="F:zinc ion binding"/>
    <property type="evidence" value="ECO:0007669"/>
    <property type="project" value="UniProtKB-KW"/>
</dbReference>
<feature type="region of interest" description="Disordered" evidence="5">
    <location>
        <begin position="456"/>
        <end position="479"/>
    </location>
</feature>
<dbReference type="AlphaFoldDB" id="A0A0D6EJM9"/>
<protein>
    <submittedName>
        <fullName evidence="8">SPOSA6832_01751-mRNA-1:cds</fullName>
    </submittedName>
</protein>
<dbReference type="SMART" id="SM00464">
    <property type="entry name" value="LON"/>
    <property type="match status" value="1"/>
</dbReference>
<feature type="region of interest" description="Disordered" evidence="5">
    <location>
        <begin position="120"/>
        <end position="183"/>
    </location>
</feature>
<dbReference type="PROSITE" id="PS00518">
    <property type="entry name" value="ZF_RING_1"/>
    <property type="match status" value="1"/>
</dbReference>
<dbReference type="Pfam" id="PF13923">
    <property type="entry name" value="zf-C3HC4_2"/>
    <property type="match status" value="1"/>
</dbReference>
<evidence type="ECO:0000259" key="6">
    <source>
        <dbReference type="PROSITE" id="PS50089"/>
    </source>
</evidence>
<name>A0A0D6EJM9_SPOSA</name>
<evidence type="ECO:0000256" key="2">
    <source>
        <dbReference type="ARBA" id="ARBA00022771"/>
    </source>
</evidence>
<dbReference type="SMART" id="SM00184">
    <property type="entry name" value="RING"/>
    <property type="match status" value="1"/>
</dbReference>
<dbReference type="GO" id="GO:0061630">
    <property type="term" value="F:ubiquitin protein ligase activity"/>
    <property type="evidence" value="ECO:0007669"/>
    <property type="project" value="TreeGrafter"/>
</dbReference>
<evidence type="ECO:0000256" key="5">
    <source>
        <dbReference type="SAM" id="MobiDB-lite"/>
    </source>
</evidence>
<evidence type="ECO:0000313" key="9">
    <source>
        <dbReference type="Proteomes" id="UP000243876"/>
    </source>
</evidence>
<dbReference type="Gene3D" id="3.30.40.10">
    <property type="entry name" value="Zinc/RING finger domain, C3HC4 (zinc finger)"/>
    <property type="match status" value="1"/>
</dbReference>
<reference evidence="9" key="1">
    <citation type="submission" date="2015-02" db="EMBL/GenBank/DDBJ databases">
        <authorList>
            <person name="Gon?alves P."/>
        </authorList>
    </citation>
    <scope>NUCLEOTIDE SEQUENCE [LARGE SCALE GENOMIC DNA]</scope>
</reference>
<evidence type="ECO:0000256" key="4">
    <source>
        <dbReference type="PROSITE-ProRule" id="PRU00175"/>
    </source>
</evidence>
<dbReference type="InterPro" id="IPR013083">
    <property type="entry name" value="Znf_RING/FYVE/PHD"/>
</dbReference>
<accession>A0A0D6EJM9</accession>
<evidence type="ECO:0000256" key="1">
    <source>
        <dbReference type="ARBA" id="ARBA00022723"/>
    </source>
</evidence>
<evidence type="ECO:0000313" key="8">
    <source>
        <dbReference type="EMBL" id="CEQ40159.1"/>
    </source>
</evidence>
<evidence type="ECO:0000259" key="7">
    <source>
        <dbReference type="PROSITE" id="PS51787"/>
    </source>
</evidence>
<feature type="domain" description="RING-type" evidence="6">
    <location>
        <begin position="245"/>
        <end position="283"/>
    </location>
</feature>
<dbReference type="SUPFAM" id="SSF57850">
    <property type="entry name" value="RING/U-box"/>
    <property type="match status" value="1"/>
</dbReference>
<dbReference type="Proteomes" id="UP000243876">
    <property type="component" value="Unassembled WGS sequence"/>
</dbReference>